<dbReference type="Gene3D" id="2.30.30.790">
    <property type="match status" value="1"/>
</dbReference>
<keyword evidence="2 5" id="KW-0689">Ribosomal protein</keyword>
<evidence type="ECO:0000256" key="4">
    <source>
        <dbReference type="ARBA" id="ARBA00035171"/>
    </source>
</evidence>
<accession>A0A4Q6I9Z7</accession>
<evidence type="ECO:0000256" key="1">
    <source>
        <dbReference type="ARBA" id="ARBA00005781"/>
    </source>
</evidence>
<dbReference type="NCBIfam" id="TIGR01024">
    <property type="entry name" value="rplS_bact"/>
    <property type="match status" value="1"/>
</dbReference>
<comment type="caution">
    <text evidence="7">The sequence shown here is derived from an EMBL/GenBank/DDBJ whole genome shotgun (WGS) entry which is preliminary data.</text>
</comment>
<dbReference type="GO" id="GO:0006412">
    <property type="term" value="P:translation"/>
    <property type="evidence" value="ECO:0007669"/>
    <property type="project" value="UniProtKB-UniRule"/>
</dbReference>
<dbReference type="HAMAP" id="MF_00402">
    <property type="entry name" value="Ribosomal_bL19"/>
    <property type="match status" value="1"/>
</dbReference>
<dbReference type="InterPro" id="IPR008991">
    <property type="entry name" value="Translation_prot_SH3-like_sf"/>
</dbReference>
<evidence type="ECO:0000256" key="6">
    <source>
        <dbReference type="RuleBase" id="RU000559"/>
    </source>
</evidence>
<dbReference type="PANTHER" id="PTHR15680">
    <property type="entry name" value="RIBOSOMAL PROTEIN L19"/>
    <property type="match status" value="1"/>
</dbReference>
<dbReference type="SUPFAM" id="SSF50104">
    <property type="entry name" value="Translation proteins SH3-like domain"/>
    <property type="match status" value="1"/>
</dbReference>
<reference evidence="7 8" key="1">
    <citation type="submission" date="2018-06" db="EMBL/GenBank/DDBJ databases">
        <title>Complete Genome Sequence of Ehrlichia minasensis Isolated From Cattle.</title>
        <authorList>
            <person name="Aguiar D.M."/>
            <person name="Araujo J.P.A.Jr."/>
            <person name="Nakazato L."/>
            <person name="Bard E."/>
            <person name="Cabezas-Cruz A."/>
        </authorList>
    </citation>
    <scope>NUCLEOTIDE SEQUENCE [LARGE SCALE GENOMIC DNA]</scope>
    <source>
        <strain evidence="7 8">B11</strain>
    </source>
</reference>
<evidence type="ECO:0000256" key="5">
    <source>
        <dbReference type="HAMAP-Rule" id="MF_00402"/>
    </source>
</evidence>
<sequence length="127" mass="14745">MEIHMSNLLKEFNEQQIKLLSNKKIPKFSSGDTVRVSMKIFDGVSERIQVFEGVCIKRRNNGLHSSFTLRKISYNESIQLQVFLYSPTVESIEVVKFGKVRRAKLYYMLSLFGKSARIKERSNVAKH</sequence>
<dbReference type="OrthoDB" id="9803541at2"/>
<dbReference type="InterPro" id="IPR001857">
    <property type="entry name" value="Ribosomal_bL19"/>
</dbReference>
<gene>
    <name evidence="5" type="primary">rplS</name>
    <name evidence="7" type="ORF">DRF75_01975</name>
</gene>
<comment type="function">
    <text evidence="5 6">This protein is located at the 30S-50S ribosomal subunit interface and may play a role in the structure and function of the aminoacyl-tRNA binding site.</text>
</comment>
<evidence type="ECO:0000256" key="2">
    <source>
        <dbReference type="ARBA" id="ARBA00022980"/>
    </source>
</evidence>
<name>A0A4Q6I9Z7_9RICK</name>
<comment type="similarity">
    <text evidence="1 5 6">Belongs to the bacterial ribosomal protein bL19 family.</text>
</comment>
<dbReference type="PIRSF" id="PIRSF002191">
    <property type="entry name" value="Ribosomal_L19"/>
    <property type="match status" value="1"/>
</dbReference>
<protein>
    <recommendedName>
        <fullName evidence="4 5">Large ribosomal subunit protein bL19</fullName>
    </recommendedName>
</protein>
<dbReference type="Proteomes" id="UP000293377">
    <property type="component" value="Unassembled WGS sequence"/>
</dbReference>
<organism evidence="7 8">
    <name type="scientific">Ehrlichia minasensis</name>
    <dbReference type="NCBI Taxonomy" id="1242993"/>
    <lineage>
        <taxon>Bacteria</taxon>
        <taxon>Pseudomonadati</taxon>
        <taxon>Pseudomonadota</taxon>
        <taxon>Alphaproteobacteria</taxon>
        <taxon>Rickettsiales</taxon>
        <taxon>Anaplasmataceae</taxon>
        <taxon>Ehrlichia</taxon>
    </lineage>
</organism>
<dbReference type="EMBL" id="QOHL01000006">
    <property type="protein sequence ID" value="RZB12857.1"/>
    <property type="molecule type" value="Genomic_DNA"/>
</dbReference>
<dbReference type="InterPro" id="IPR038657">
    <property type="entry name" value="Ribosomal_bL19_sf"/>
</dbReference>
<dbReference type="GO" id="GO:0022625">
    <property type="term" value="C:cytosolic large ribosomal subunit"/>
    <property type="evidence" value="ECO:0007669"/>
    <property type="project" value="TreeGrafter"/>
</dbReference>
<keyword evidence="8" id="KW-1185">Reference proteome</keyword>
<dbReference type="STRING" id="1242993.ehr_00546"/>
<keyword evidence="3 5" id="KW-0687">Ribonucleoprotein</keyword>
<dbReference type="GO" id="GO:0003735">
    <property type="term" value="F:structural constituent of ribosome"/>
    <property type="evidence" value="ECO:0007669"/>
    <property type="project" value="InterPro"/>
</dbReference>
<proteinExistence type="inferred from homology"/>
<dbReference type="PRINTS" id="PR00061">
    <property type="entry name" value="RIBOSOMALL19"/>
</dbReference>
<evidence type="ECO:0000313" key="7">
    <source>
        <dbReference type="EMBL" id="RZB12857.1"/>
    </source>
</evidence>
<evidence type="ECO:0000313" key="8">
    <source>
        <dbReference type="Proteomes" id="UP000293377"/>
    </source>
</evidence>
<evidence type="ECO:0000256" key="3">
    <source>
        <dbReference type="ARBA" id="ARBA00023274"/>
    </source>
</evidence>
<dbReference type="Pfam" id="PF01245">
    <property type="entry name" value="Ribosomal_L19"/>
    <property type="match status" value="1"/>
</dbReference>
<dbReference type="AlphaFoldDB" id="A0A4Q6I9Z7"/>
<dbReference type="PANTHER" id="PTHR15680:SF9">
    <property type="entry name" value="LARGE RIBOSOMAL SUBUNIT PROTEIN BL19M"/>
    <property type="match status" value="1"/>
</dbReference>